<dbReference type="EMBL" id="CM007901">
    <property type="protein sequence ID" value="OTG05267.1"/>
    <property type="molecule type" value="Genomic_DNA"/>
</dbReference>
<organism evidence="2 3">
    <name type="scientific">Helianthus annuus</name>
    <name type="common">Common sunflower</name>
    <dbReference type="NCBI Taxonomy" id="4232"/>
    <lineage>
        <taxon>Eukaryota</taxon>
        <taxon>Viridiplantae</taxon>
        <taxon>Streptophyta</taxon>
        <taxon>Embryophyta</taxon>
        <taxon>Tracheophyta</taxon>
        <taxon>Spermatophyta</taxon>
        <taxon>Magnoliopsida</taxon>
        <taxon>eudicotyledons</taxon>
        <taxon>Gunneridae</taxon>
        <taxon>Pentapetalae</taxon>
        <taxon>asterids</taxon>
        <taxon>campanulids</taxon>
        <taxon>Asterales</taxon>
        <taxon>Asteraceae</taxon>
        <taxon>Asteroideae</taxon>
        <taxon>Heliantheae alliance</taxon>
        <taxon>Heliantheae</taxon>
        <taxon>Helianthus</taxon>
    </lineage>
</organism>
<reference evidence="1 3" key="1">
    <citation type="journal article" date="2017" name="Nature">
        <title>The sunflower genome provides insights into oil metabolism, flowering and Asterid evolution.</title>
        <authorList>
            <person name="Badouin H."/>
            <person name="Gouzy J."/>
            <person name="Grassa C.J."/>
            <person name="Murat F."/>
            <person name="Staton S.E."/>
            <person name="Cottret L."/>
            <person name="Lelandais-Briere C."/>
            <person name="Owens G.L."/>
            <person name="Carrere S."/>
            <person name="Mayjonade B."/>
            <person name="Legrand L."/>
            <person name="Gill N."/>
            <person name="Kane N.C."/>
            <person name="Bowers J.E."/>
            <person name="Hubner S."/>
            <person name="Bellec A."/>
            <person name="Berard A."/>
            <person name="Berges H."/>
            <person name="Blanchet N."/>
            <person name="Boniface M.C."/>
            <person name="Brunel D."/>
            <person name="Catrice O."/>
            <person name="Chaidir N."/>
            <person name="Claudel C."/>
            <person name="Donnadieu C."/>
            <person name="Faraut T."/>
            <person name="Fievet G."/>
            <person name="Helmstetter N."/>
            <person name="King M."/>
            <person name="Knapp S.J."/>
            <person name="Lai Z."/>
            <person name="Le Paslier M.C."/>
            <person name="Lippi Y."/>
            <person name="Lorenzon L."/>
            <person name="Mandel J.R."/>
            <person name="Marage G."/>
            <person name="Marchand G."/>
            <person name="Marquand E."/>
            <person name="Bret-Mestries E."/>
            <person name="Morien E."/>
            <person name="Nambeesan S."/>
            <person name="Nguyen T."/>
            <person name="Pegot-Espagnet P."/>
            <person name="Pouilly N."/>
            <person name="Raftis F."/>
            <person name="Sallet E."/>
            <person name="Schiex T."/>
            <person name="Thomas J."/>
            <person name="Vandecasteele C."/>
            <person name="Vares D."/>
            <person name="Vear F."/>
            <person name="Vautrin S."/>
            <person name="Crespi M."/>
            <person name="Mangin B."/>
            <person name="Burke J.M."/>
            <person name="Salse J."/>
            <person name="Munos S."/>
            <person name="Vincourt P."/>
            <person name="Rieseberg L.H."/>
            <person name="Langlade N.B."/>
        </authorList>
    </citation>
    <scope>NUCLEOTIDE SEQUENCE [LARGE SCALE GENOMIC DNA]</scope>
    <source>
        <strain evidence="3">cv. SF193</strain>
        <tissue evidence="1">Leaves</tissue>
    </source>
</reference>
<evidence type="ECO:0000313" key="2">
    <source>
        <dbReference type="EMBL" id="OTG05267.1"/>
    </source>
</evidence>
<dbReference type="EMBL" id="MNCJ02000327">
    <property type="protein sequence ID" value="KAF5778159.1"/>
    <property type="molecule type" value="Genomic_DNA"/>
</dbReference>
<proteinExistence type="predicted"/>
<accession>A0A251T298</accession>
<evidence type="ECO:0000313" key="1">
    <source>
        <dbReference type="EMBL" id="KAF5778159.1"/>
    </source>
</evidence>
<keyword evidence="3" id="KW-1185">Reference proteome</keyword>
<reference evidence="1" key="3">
    <citation type="submission" date="2020-06" db="EMBL/GenBank/DDBJ databases">
        <title>Helianthus annuus Genome sequencing and assembly Release 2.</title>
        <authorList>
            <person name="Gouzy J."/>
            <person name="Langlade N."/>
            <person name="Munos S."/>
        </authorList>
    </citation>
    <scope>NUCLEOTIDE SEQUENCE</scope>
    <source>
        <tissue evidence="1">Leaves</tissue>
    </source>
</reference>
<protein>
    <submittedName>
        <fullName evidence="2">Uncharacterized protein</fullName>
    </submittedName>
</protein>
<dbReference type="InParanoid" id="A0A251T298"/>
<name>A0A251T298_HELAN</name>
<sequence length="128" mass="14115">MYIFSGLDVNALIPLISSSSCSTKSSPHLILLLQHQQQWLHGDQSSSSPSLSGDIYNIKHVVNCGGRGSEQGGWLRRWSMVVLVLMLVERVVVARVWMVLDVGSNSLTGSIPVLRSSRLLELIDLILF</sequence>
<gene>
    <name evidence="2" type="ORF">HannXRQ_Chr12g0371671</name>
    <name evidence="1" type="ORF">HanXRQr2_Chr12g0544231</name>
</gene>
<dbReference type="Proteomes" id="UP000215914">
    <property type="component" value="Chromosome 12"/>
</dbReference>
<evidence type="ECO:0000313" key="3">
    <source>
        <dbReference type="Proteomes" id="UP000215914"/>
    </source>
</evidence>
<dbReference type="Gramene" id="mRNA:HanXRQr2_Chr12g0544231">
    <property type="protein sequence ID" value="CDS:HanXRQr2_Chr12g0544231.1"/>
    <property type="gene ID" value="HanXRQr2_Chr12g0544231"/>
</dbReference>
<dbReference type="AlphaFoldDB" id="A0A251T298"/>
<reference evidence="2" key="2">
    <citation type="submission" date="2017-02" db="EMBL/GenBank/DDBJ databases">
        <title>Sunflower complete genome.</title>
        <authorList>
            <person name="Langlade N."/>
            <person name="Munos S."/>
        </authorList>
    </citation>
    <scope>NUCLEOTIDE SEQUENCE [LARGE SCALE GENOMIC DNA]</scope>
    <source>
        <tissue evidence="2">Leaves</tissue>
    </source>
</reference>